<dbReference type="CDD" id="cd22231">
    <property type="entry name" value="RHH_NikR_HicB-like"/>
    <property type="match status" value="1"/>
</dbReference>
<accession>A0A238WT08</accession>
<sequence length="171" mass="19548">MSETEVYSISAPQDLMDRVETVSGNRSEAVREALENYLQANSSGEQRIEQIEEEIAEIEAEQEQLEKRKQGLLAEREQIQAEIEREEEEQEAYEKLVDELAELKANGGRVLESSKFKRAVSLCEWQGELAVEKVLEEVRDRAGVQDTQTDTEVITETTDDYDFELNTGDDK</sequence>
<keyword evidence="4" id="KW-1185">Reference proteome</keyword>
<feature type="coiled-coil region" evidence="1">
    <location>
        <begin position="34"/>
        <end position="106"/>
    </location>
</feature>
<reference evidence="3 4" key="1">
    <citation type="submission" date="2017-06" db="EMBL/GenBank/DDBJ databases">
        <authorList>
            <person name="Kim H.J."/>
            <person name="Triplett B.A."/>
        </authorList>
    </citation>
    <scope>NUCLEOTIDE SEQUENCE [LARGE SCALE GENOMIC DNA]</scope>
    <source>
        <strain evidence="3 4">DSM 8800</strain>
    </source>
</reference>
<organism evidence="3 4">
    <name type="scientific">Halorubrum vacuolatum</name>
    <name type="common">Natronobacterium vacuolatum</name>
    <dbReference type="NCBI Taxonomy" id="63740"/>
    <lineage>
        <taxon>Archaea</taxon>
        <taxon>Methanobacteriati</taxon>
        <taxon>Methanobacteriota</taxon>
        <taxon>Stenosarchaea group</taxon>
        <taxon>Halobacteria</taxon>
        <taxon>Halobacteriales</taxon>
        <taxon>Haloferacaceae</taxon>
        <taxon>Halorubrum</taxon>
    </lineage>
</organism>
<evidence type="ECO:0000313" key="3">
    <source>
        <dbReference type="EMBL" id="SNR49687.1"/>
    </source>
</evidence>
<proteinExistence type="predicted"/>
<dbReference type="Proteomes" id="UP000198397">
    <property type="component" value="Unassembled WGS sequence"/>
</dbReference>
<name>A0A238WT08_HALVU</name>
<protein>
    <recommendedName>
        <fullName evidence="5">Ribbon-helix-helix protein, copG family</fullName>
    </recommendedName>
</protein>
<feature type="region of interest" description="Disordered" evidence="2">
    <location>
        <begin position="142"/>
        <end position="171"/>
    </location>
</feature>
<feature type="compositionally biased region" description="Low complexity" evidence="2">
    <location>
        <begin position="144"/>
        <end position="156"/>
    </location>
</feature>
<keyword evidence="1" id="KW-0175">Coiled coil</keyword>
<dbReference type="AlphaFoldDB" id="A0A238WT08"/>
<dbReference type="EMBL" id="FZNQ01000010">
    <property type="protein sequence ID" value="SNR49687.1"/>
    <property type="molecule type" value="Genomic_DNA"/>
</dbReference>
<evidence type="ECO:0008006" key="5">
    <source>
        <dbReference type="Google" id="ProtNLM"/>
    </source>
</evidence>
<evidence type="ECO:0000256" key="1">
    <source>
        <dbReference type="SAM" id="Coils"/>
    </source>
</evidence>
<evidence type="ECO:0000256" key="2">
    <source>
        <dbReference type="SAM" id="MobiDB-lite"/>
    </source>
</evidence>
<evidence type="ECO:0000313" key="4">
    <source>
        <dbReference type="Proteomes" id="UP000198397"/>
    </source>
</evidence>
<gene>
    <name evidence="3" type="ORF">SAMN06264855_11011</name>
</gene>
<dbReference type="RefSeq" id="WP_143420398.1">
    <property type="nucleotide sequence ID" value="NZ_FZNQ01000010.1"/>
</dbReference>